<keyword evidence="3 10" id="KW-0812">Transmembrane</keyword>
<comment type="caution">
    <text evidence="12">The sequence shown here is derived from an EMBL/GenBank/DDBJ whole genome shotgun (WGS) entry which is preliminary data.</text>
</comment>
<evidence type="ECO:0000256" key="4">
    <source>
        <dbReference type="ARBA" id="ARBA00022737"/>
    </source>
</evidence>
<dbReference type="NCBIfam" id="TIGR03925">
    <property type="entry name" value="T7SS_EccC_b"/>
    <property type="match status" value="1"/>
</dbReference>
<evidence type="ECO:0000256" key="5">
    <source>
        <dbReference type="ARBA" id="ARBA00022741"/>
    </source>
</evidence>
<dbReference type="Pfam" id="PF01580">
    <property type="entry name" value="FtsK_SpoIIIE"/>
    <property type="match status" value="2"/>
</dbReference>
<keyword evidence="7 10" id="KW-1133">Transmembrane helix</keyword>
<feature type="domain" description="FtsK" evidence="11">
    <location>
        <begin position="806"/>
        <end position="1000"/>
    </location>
</feature>
<feature type="transmembrane region" description="Helical" evidence="10">
    <location>
        <begin position="38"/>
        <end position="59"/>
    </location>
</feature>
<feature type="binding site" evidence="9">
    <location>
        <begin position="1120"/>
        <end position="1127"/>
    </location>
    <ligand>
        <name>ATP</name>
        <dbReference type="ChEBI" id="CHEBI:30616"/>
    </ligand>
</feature>
<dbReference type="EMBL" id="JBHUFB010000020">
    <property type="protein sequence ID" value="MFD1814747.1"/>
    <property type="molecule type" value="Genomic_DNA"/>
</dbReference>
<evidence type="ECO:0000313" key="13">
    <source>
        <dbReference type="Proteomes" id="UP001597286"/>
    </source>
</evidence>
<organism evidence="12 13">
    <name type="scientific">Rhodococcus gannanensis</name>
    <dbReference type="NCBI Taxonomy" id="1960308"/>
    <lineage>
        <taxon>Bacteria</taxon>
        <taxon>Bacillati</taxon>
        <taxon>Actinomycetota</taxon>
        <taxon>Actinomycetes</taxon>
        <taxon>Mycobacteriales</taxon>
        <taxon>Nocardiaceae</taxon>
        <taxon>Rhodococcus</taxon>
    </lineage>
</organism>
<feature type="domain" description="FtsK" evidence="11">
    <location>
        <begin position="455"/>
        <end position="655"/>
    </location>
</feature>
<keyword evidence="4" id="KW-0677">Repeat</keyword>
<dbReference type="PANTHER" id="PTHR22683:SF1">
    <property type="entry name" value="TYPE VII SECRETION SYSTEM PROTEIN ESSC"/>
    <property type="match status" value="1"/>
</dbReference>
<dbReference type="RefSeq" id="WP_378487239.1">
    <property type="nucleotide sequence ID" value="NZ_JBHUFB010000020.1"/>
</dbReference>
<protein>
    <submittedName>
        <fullName evidence="12">Type VII secretion protein EccCa</fullName>
    </submittedName>
</protein>
<keyword evidence="5 9" id="KW-0547">Nucleotide-binding</keyword>
<dbReference type="PANTHER" id="PTHR22683">
    <property type="entry name" value="SPORULATION PROTEIN RELATED"/>
    <property type="match status" value="1"/>
</dbReference>
<dbReference type="Proteomes" id="UP001597286">
    <property type="component" value="Unassembled WGS sequence"/>
</dbReference>
<evidence type="ECO:0000259" key="11">
    <source>
        <dbReference type="PROSITE" id="PS50901"/>
    </source>
</evidence>
<dbReference type="Gene3D" id="3.40.50.300">
    <property type="entry name" value="P-loop containing nucleotide triphosphate hydrolases"/>
    <property type="match status" value="3"/>
</dbReference>
<evidence type="ECO:0000256" key="2">
    <source>
        <dbReference type="ARBA" id="ARBA00022475"/>
    </source>
</evidence>
<gene>
    <name evidence="12" type="primary">eccCa</name>
    <name evidence="12" type="ORF">ACFSJG_21225</name>
</gene>
<dbReference type="InterPro" id="IPR027417">
    <property type="entry name" value="P-loop_NTPase"/>
</dbReference>
<evidence type="ECO:0000313" key="12">
    <source>
        <dbReference type="EMBL" id="MFD1814747.1"/>
    </source>
</evidence>
<keyword evidence="2" id="KW-1003">Cell membrane</keyword>
<dbReference type="InterPro" id="IPR023836">
    <property type="entry name" value="EccCa-like_Actinobacteria"/>
</dbReference>
<dbReference type="SMART" id="SM00382">
    <property type="entry name" value="AAA"/>
    <property type="match status" value="3"/>
</dbReference>
<evidence type="ECO:0000256" key="1">
    <source>
        <dbReference type="ARBA" id="ARBA00004651"/>
    </source>
</evidence>
<evidence type="ECO:0000256" key="6">
    <source>
        <dbReference type="ARBA" id="ARBA00022840"/>
    </source>
</evidence>
<keyword evidence="13" id="KW-1185">Reference proteome</keyword>
<feature type="binding site" evidence="9">
    <location>
        <begin position="478"/>
        <end position="485"/>
    </location>
    <ligand>
        <name>ATP</name>
        <dbReference type="ChEBI" id="CHEBI:30616"/>
    </ligand>
</feature>
<evidence type="ECO:0000256" key="10">
    <source>
        <dbReference type="SAM" id="Phobius"/>
    </source>
</evidence>
<keyword evidence="6 9" id="KW-0067">ATP-binding</keyword>
<evidence type="ECO:0000256" key="7">
    <source>
        <dbReference type="ARBA" id="ARBA00022989"/>
    </source>
</evidence>
<dbReference type="InterPro" id="IPR003593">
    <property type="entry name" value="AAA+_ATPase"/>
</dbReference>
<feature type="binding site" evidence="9">
    <location>
        <begin position="825"/>
        <end position="832"/>
    </location>
    <ligand>
        <name>ATP</name>
        <dbReference type="ChEBI" id="CHEBI:30616"/>
    </ligand>
</feature>
<evidence type="ECO:0000256" key="8">
    <source>
        <dbReference type="ARBA" id="ARBA00023136"/>
    </source>
</evidence>
<accession>A0ABW4P897</accession>
<dbReference type="NCBIfam" id="TIGR03924">
    <property type="entry name" value="T7SS_EccC_a"/>
    <property type="match status" value="1"/>
</dbReference>
<dbReference type="InterPro" id="IPR050206">
    <property type="entry name" value="FtsK/SpoIIIE/SftA"/>
</dbReference>
<dbReference type="PROSITE" id="PS50901">
    <property type="entry name" value="FTSK"/>
    <property type="match status" value="3"/>
</dbReference>
<proteinExistence type="predicted"/>
<dbReference type="SUPFAM" id="SSF52540">
    <property type="entry name" value="P-loop containing nucleoside triphosphate hydrolases"/>
    <property type="match status" value="3"/>
</dbReference>
<feature type="domain" description="FtsK" evidence="11">
    <location>
        <begin position="1103"/>
        <end position="1287"/>
    </location>
</feature>
<evidence type="ECO:0000256" key="9">
    <source>
        <dbReference type="PROSITE-ProRule" id="PRU00289"/>
    </source>
</evidence>
<reference evidence="13" key="1">
    <citation type="journal article" date="2019" name="Int. J. Syst. Evol. Microbiol.">
        <title>The Global Catalogue of Microorganisms (GCM) 10K type strain sequencing project: providing services to taxonomists for standard genome sequencing and annotation.</title>
        <authorList>
            <consortium name="The Broad Institute Genomics Platform"/>
            <consortium name="The Broad Institute Genome Sequencing Center for Infectious Disease"/>
            <person name="Wu L."/>
            <person name="Ma J."/>
        </authorList>
    </citation>
    <scope>NUCLEOTIDE SEQUENCE [LARGE SCALE GENOMIC DNA]</scope>
    <source>
        <strain evidence="13">DT72</strain>
    </source>
</reference>
<sequence>MATVRFVRKARAEVPRTPGGEVSLQPPPDIPKVVPGNLLMKLLPVVMVVAMVGMMALMFTSGGMSSNPMSLMFPVMMVVSMLGMVAGGRGNGSRGAEINEDRKDYLRYLDQLRRDVYDTVDKQRAALDWSHPEPAHLWSLVGTARMWERRVGDPDHLHVRVGRGSQRLATRLVAPETGPVEDLEPVAAVSLRRFVRTHSVVPGLPTAVAMRGFASIGFDGDRAVSRDLVRSMLVQLCTFHGPDVVQVVVVCGPDTAGEWEWVKWLPHAQHPDRVDGAGSGRMVYGSLAELNEVLGPHLAMRARYSRTAPATTGVPQMLVVLDGGITTGSGLLDDGIDSVTVLDLGGYRPALSATRGIQLVLSETGLGARSAAGVETFAVPDGLSTHQAETAARRLAPYRVVTATAADAGDDADADTDWRRMLGLPELVTLDAATAWAPRSPRDRLRVPIGLAPDGSPVEIDLKESAENGMGPHGLCIGATGSGKSEFLRTLVLGLAATHSPDALNLVLVDFKGGATFLGLDGLPHVAAVITNLAEELAMVDRMRDALAGEMNRRQELLRSAGNFANVTEYEKARAGGADLAPLPAMFIVVDEFSELLSQQPDFADLFVAIGRLGRSLRIHLLLASQRLDEGKMRGLDSHLSYRIGLKTFSANESRTVLGVPDAYHLPAQPGAGYLKCDSAEIVRFTAAYVSGPYVIRSAGGGFAGASAAADLRPRPFTAAQVALPVAPEPVRTEEPELVTDTGRTVLDTVVDRLKGKGSAAHEVWLPPLDTSPSLGELVPAPATADGMPVTLRAPIGIVDRPYDQRRDLLIVDLAGARGNVAVVGGPQSGKSTTLRTLMMAMALTHTPRQVQFYCLDFGGGTLAGLSGLPHVGSVANRLDVDRVRRTVAEMNTLVRDRELRFRELGIDSMAEFRRRRSEGDPSVTSDPYGDVFLIVDGWPGIRQDFESLEMQINALAGQGLSFGVHVVVTASRWAEIRPALKDQLGTRIELRLGDPSDSDIGRVKASRVPQGRPGRGMTSDGLHLLMALPRIDGRDTSDDLGAGVADAVARVGAASTGDRAPAVRMLPDRCDRADVLARTAAWPPASDGPCLRVPIGLDEAELAPVHIDFTEHQHVLAFADGGAGKTTLLRGICAGLMESNTPQQAKIILADYRRTMLGAVEGDHLAGYAPNAPTLNTMMSELAGVLAGRMPGADLTPQQIRDRSWWTGPEIYVIVDDYDLVVTSSGNPLLPLLDHLAHGRDVGLHLIVARRSGGAGRALYEPIIARLRDLVPTGFVMSGSRDEGNLIGIARPTEMPPGRAQLVTRAGTSQIQVAWMPPL</sequence>
<dbReference type="InterPro" id="IPR002543">
    <property type="entry name" value="FtsK_dom"/>
</dbReference>
<evidence type="ECO:0000256" key="3">
    <source>
        <dbReference type="ARBA" id="ARBA00022692"/>
    </source>
</evidence>
<name>A0ABW4P897_9NOCA</name>
<dbReference type="InterPro" id="IPR023837">
    <property type="entry name" value="EccCb-like_Actinobacteria"/>
</dbReference>
<keyword evidence="8 10" id="KW-0472">Membrane</keyword>
<comment type="subcellular location">
    <subcellularLocation>
        <location evidence="1">Cell membrane</location>
        <topology evidence="1">Multi-pass membrane protein</topology>
    </subcellularLocation>
</comment>